<accession>A0A0A9GL09</accession>
<dbReference type="AlphaFoldDB" id="A0A0A9GL09"/>
<dbReference type="EMBL" id="GBRH01172754">
    <property type="protein sequence ID" value="JAE25142.1"/>
    <property type="molecule type" value="Transcribed_RNA"/>
</dbReference>
<evidence type="ECO:0000313" key="2">
    <source>
        <dbReference type="EMBL" id="JAE25142.1"/>
    </source>
</evidence>
<protein>
    <submittedName>
        <fullName evidence="2">Uncharacterized protein</fullName>
    </submittedName>
</protein>
<reference evidence="2" key="2">
    <citation type="journal article" date="2015" name="Data Brief">
        <title>Shoot transcriptome of the giant reed, Arundo donax.</title>
        <authorList>
            <person name="Barrero R.A."/>
            <person name="Guerrero F.D."/>
            <person name="Moolhuijzen P."/>
            <person name="Goolsby J.A."/>
            <person name="Tidwell J."/>
            <person name="Bellgard S.E."/>
            <person name="Bellgard M.I."/>
        </authorList>
    </citation>
    <scope>NUCLEOTIDE SEQUENCE</scope>
    <source>
        <tissue evidence="2">Shoot tissue taken approximately 20 cm above the soil surface</tissue>
    </source>
</reference>
<organism evidence="2">
    <name type="scientific">Arundo donax</name>
    <name type="common">Giant reed</name>
    <name type="synonym">Donax arundinaceus</name>
    <dbReference type="NCBI Taxonomy" id="35708"/>
    <lineage>
        <taxon>Eukaryota</taxon>
        <taxon>Viridiplantae</taxon>
        <taxon>Streptophyta</taxon>
        <taxon>Embryophyta</taxon>
        <taxon>Tracheophyta</taxon>
        <taxon>Spermatophyta</taxon>
        <taxon>Magnoliopsida</taxon>
        <taxon>Liliopsida</taxon>
        <taxon>Poales</taxon>
        <taxon>Poaceae</taxon>
        <taxon>PACMAD clade</taxon>
        <taxon>Arundinoideae</taxon>
        <taxon>Arundineae</taxon>
        <taxon>Arundo</taxon>
    </lineage>
</organism>
<name>A0A0A9GL09_ARUDO</name>
<feature type="compositionally biased region" description="Low complexity" evidence="1">
    <location>
        <begin position="26"/>
        <end position="39"/>
    </location>
</feature>
<reference evidence="2" key="1">
    <citation type="submission" date="2014-09" db="EMBL/GenBank/DDBJ databases">
        <authorList>
            <person name="Magalhaes I.L.F."/>
            <person name="Oliveira U."/>
            <person name="Santos F.R."/>
            <person name="Vidigal T.H.D.A."/>
            <person name="Brescovit A.D."/>
            <person name="Santos A.J."/>
        </authorList>
    </citation>
    <scope>NUCLEOTIDE SEQUENCE</scope>
    <source>
        <tissue evidence="2">Shoot tissue taken approximately 20 cm above the soil surface</tissue>
    </source>
</reference>
<sequence length="85" mass="9085">MSPSKRKSRGRGRSGERTGAAQWLDGAPAARRGRAPGPIARRRPRRPRAEGRSGAGGGAAKASGPRGSGRSREARSWTRRRRRGA</sequence>
<proteinExistence type="predicted"/>
<feature type="region of interest" description="Disordered" evidence="1">
    <location>
        <begin position="1"/>
        <end position="85"/>
    </location>
</feature>
<feature type="compositionally biased region" description="Basic residues" evidence="1">
    <location>
        <begin position="1"/>
        <end position="12"/>
    </location>
</feature>
<evidence type="ECO:0000256" key="1">
    <source>
        <dbReference type="SAM" id="MobiDB-lite"/>
    </source>
</evidence>